<dbReference type="AlphaFoldDB" id="A0A7I7YMM6"/>
<dbReference type="PRINTS" id="PR00080">
    <property type="entry name" value="SDRFAMILY"/>
</dbReference>
<dbReference type="Proteomes" id="UP000467385">
    <property type="component" value="Chromosome"/>
</dbReference>
<dbReference type="NCBIfam" id="NF009467">
    <property type="entry name" value="PRK12826.1-3"/>
    <property type="match status" value="1"/>
</dbReference>
<keyword evidence="3" id="KW-0520">NAD</keyword>
<proteinExistence type="inferred from homology"/>
<dbReference type="Gene3D" id="3.40.50.720">
    <property type="entry name" value="NAD(P)-binding Rossmann-like Domain"/>
    <property type="match status" value="1"/>
</dbReference>
<dbReference type="PANTHER" id="PTHR24321">
    <property type="entry name" value="DEHYDROGENASES, SHORT CHAIN"/>
    <property type="match status" value="1"/>
</dbReference>
<dbReference type="InterPro" id="IPR002347">
    <property type="entry name" value="SDR_fam"/>
</dbReference>
<gene>
    <name evidence="4" type="ORF">MCNS_51240</name>
</gene>
<evidence type="ECO:0000256" key="3">
    <source>
        <dbReference type="ARBA" id="ARBA00023027"/>
    </source>
</evidence>
<comment type="similarity">
    <text evidence="1">Belongs to the short-chain dehydrogenases/reductases (SDR) family.</text>
</comment>
<evidence type="ECO:0000313" key="4">
    <source>
        <dbReference type="EMBL" id="BBZ42061.1"/>
    </source>
</evidence>
<dbReference type="SUPFAM" id="SSF51735">
    <property type="entry name" value="NAD(P)-binding Rossmann-fold domains"/>
    <property type="match status" value="1"/>
</dbReference>
<keyword evidence="5" id="KW-1185">Reference proteome</keyword>
<keyword evidence="2" id="KW-0560">Oxidoreductase</keyword>
<dbReference type="InterPro" id="IPR036291">
    <property type="entry name" value="NAD(P)-bd_dom_sf"/>
</dbReference>
<dbReference type="InterPro" id="IPR023985">
    <property type="entry name" value="SDR_subfam_1"/>
</dbReference>
<dbReference type="NCBIfam" id="TIGR03971">
    <property type="entry name" value="SDR_subfam_1"/>
    <property type="match status" value="1"/>
</dbReference>
<dbReference type="PANTHER" id="PTHR24321:SF8">
    <property type="entry name" value="ESTRADIOL 17-BETA-DEHYDROGENASE 8-RELATED"/>
    <property type="match status" value="1"/>
</dbReference>
<protein>
    <submittedName>
        <fullName evidence="4">Oxidoreductase</fullName>
    </submittedName>
</protein>
<dbReference type="Pfam" id="PF13561">
    <property type="entry name" value="adh_short_C2"/>
    <property type="match status" value="1"/>
</dbReference>
<evidence type="ECO:0000256" key="2">
    <source>
        <dbReference type="ARBA" id="ARBA00023002"/>
    </source>
</evidence>
<evidence type="ECO:0000256" key="1">
    <source>
        <dbReference type="ARBA" id="ARBA00006484"/>
    </source>
</evidence>
<dbReference type="GO" id="GO:0016491">
    <property type="term" value="F:oxidoreductase activity"/>
    <property type="evidence" value="ECO:0007669"/>
    <property type="project" value="UniProtKB-KW"/>
</dbReference>
<dbReference type="PROSITE" id="PS00061">
    <property type="entry name" value="ADH_SHORT"/>
    <property type="match status" value="1"/>
</dbReference>
<dbReference type="EMBL" id="AP022613">
    <property type="protein sequence ID" value="BBZ42061.1"/>
    <property type="molecule type" value="Genomic_DNA"/>
</dbReference>
<dbReference type="InterPro" id="IPR020904">
    <property type="entry name" value="Sc_DH/Rdtase_CS"/>
</dbReference>
<organism evidence="4 5">
    <name type="scientific">Mycobacterium conspicuum</name>
    <dbReference type="NCBI Taxonomy" id="44010"/>
    <lineage>
        <taxon>Bacteria</taxon>
        <taxon>Bacillati</taxon>
        <taxon>Actinomycetota</taxon>
        <taxon>Actinomycetes</taxon>
        <taxon>Mycobacteriales</taxon>
        <taxon>Mycobacteriaceae</taxon>
        <taxon>Mycobacterium</taxon>
    </lineage>
</organism>
<name>A0A7I7YMM6_9MYCO</name>
<accession>A0A7I7YMM6</accession>
<sequence>MEVAMGRMDGKVAFVTGAARGQGRSHAVRLAREGADIIAVDICRGFDASPVDGATPEDLDVTAGMVKDAGGRVIAAEVDVREFEALRAVVDDGVEQLGRLDVIVANAGIGTTAGRLHKADEAVWQEMIDVNLSGVWKSVKAGVPHLLAGNRGGAIVLTSSVAGAKAYSHMGHYVAAKHGVIGLMRSFAVELGQHMIRVNAVLPTHVNTPLLMNDGTYRGFRPELQNPGPDDLAPVCQSFHVLPIPWVTPEDITNAVLFLASDEARYITGVALPVDAGSCLK</sequence>
<dbReference type="CDD" id="cd05233">
    <property type="entry name" value="SDR_c"/>
    <property type="match status" value="1"/>
</dbReference>
<reference evidence="4 5" key="1">
    <citation type="journal article" date="2019" name="Emerg. Microbes Infect.">
        <title>Comprehensive subspecies identification of 175 nontuberculous mycobacteria species based on 7547 genomic profiles.</title>
        <authorList>
            <person name="Matsumoto Y."/>
            <person name="Kinjo T."/>
            <person name="Motooka D."/>
            <person name="Nabeya D."/>
            <person name="Jung N."/>
            <person name="Uechi K."/>
            <person name="Horii T."/>
            <person name="Iida T."/>
            <person name="Fujita J."/>
            <person name="Nakamura S."/>
        </authorList>
    </citation>
    <scope>NUCLEOTIDE SEQUENCE [LARGE SCALE GENOMIC DNA]</scope>
    <source>
        <strain evidence="4 5">JCM 14738</strain>
    </source>
</reference>
<dbReference type="FunFam" id="3.40.50.720:FF:000084">
    <property type="entry name" value="Short-chain dehydrogenase reductase"/>
    <property type="match status" value="1"/>
</dbReference>
<evidence type="ECO:0000313" key="5">
    <source>
        <dbReference type="Proteomes" id="UP000467385"/>
    </source>
</evidence>
<dbReference type="PRINTS" id="PR00081">
    <property type="entry name" value="GDHRDH"/>
</dbReference>